<dbReference type="HOGENOM" id="CLU_1492153_0_0_10"/>
<organism evidence="1 2">
    <name type="scientific">Segatella oris F0302</name>
    <dbReference type="NCBI Taxonomy" id="649760"/>
    <lineage>
        <taxon>Bacteria</taxon>
        <taxon>Pseudomonadati</taxon>
        <taxon>Bacteroidota</taxon>
        <taxon>Bacteroidia</taxon>
        <taxon>Bacteroidales</taxon>
        <taxon>Prevotellaceae</taxon>
        <taxon>Segatella</taxon>
    </lineage>
</organism>
<name>D1QWI1_9BACT</name>
<dbReference type="EMBL" id="ACUZ02000085">
    <property type="protein sequence ID" value="EFB30324.1"/>
    <property type="molecule type" value="Genomic_DNA"/>
</dbReference>
<accession>D1QWI1</accession>
<evidence type="ECO:0000313" key="2">
    <source>
        <dbReference type="Proteomes" id="UP000004079"/>
    </source>
</evidence>
<reference evidence="1 2" key="1">
    <citation type="submission" date="2009-11" db="EMBL/GenBank/DDBJ databases">
        <authorList>
            <person name="Weinstock G."/>
            <person name="Sodergren E."/>
            <person name="Clifton S."/>
            <person name="Fulton L."/>
            <person name="Fulton B."/>
            <person name="Courtney L."/>
            <person name="Fronick C."/>
            <person name="Harrison M."/>
            <person name="Strong C."/>
            <person name="Farmer C."/>
            <person name="Delahaunty K."/>
            <person name="Markovic C."/>
            <person name="Hall O."/>
            <person name="Minx P."/>
            <person name="Tomlinson C."/>
            <person name="Mitreva M."/>
            <person name="Nelson J."/>
            <person name="Hou S."/>
            <person name="Wollam A."/>
            <person name="Pepin K.H."/>
            <person name="Johnson M."/>
            <person name="Bhonagiri V."/>
            <person name="Nash W.E."/>
            <person name="Warren W."/>
            <person name="Chinwalla A."/>
            <person name="Mardis E.R."/>
            <person name="Wilson R.K."/>
        </authorList>
    </citation>
    <scope>NUCLEOTIDE SEQUENCE [LARGE SCALE GENOMIC DNA]</scope>
    <source>
        <strain evidence="1 2">F0302</strain>
    </source>
</reference>
<dbReference type="RefSeq" id="WP_004375941.1">
    <property type="nucleotide sequence ID" value="NZ_GG703898.1"/>
</dbReference>
<sequence length="181" mass="20817">MDTAFRWEALVASSRNYPMEVQYARVGVGNSGRYVGVMERFTGAGLGEADGTVDMGSDANGGMEAPSSVDIVWLSYLEKKFYRLNVKFSSELQDKIRQKFRSKYYDWPAKRYWSFSGFVINMLPKGHVWLYVDGIGRRELVCDSFVGREVNVSLQDFDEDGYRYYKSLDAFCEGRLGDYTW</sequence>
<proteinExistence type="predicted"/>
<dbReference type="Proteomes" id="UP000004079">
    <property type="component" value="Unassembled WGS sequence"/>
</dbReference>
<dbReference type="InterPro" id="IPR021326">
    <property type="entry name" value="DUF2931"/>
</dbReference>
<dbReference type="AlphaFoldDB" id="D1QWI1"/>
<protein>
    <submittedName>
        <fullName evidence="1">Uncharacterized protein</fullName>
    </submittedName>
</protein>
<comment type="caution">
    <text evidence="1">The sequence shown here is derived from an EMBL/GenBank/DDBJ whole genome shotgun (WGS) entry which is preliminary data.</text>
</comment>
<evidence type="ECO:0000313" key="1">
    <source>
        <dbReference type="EMBL" id="EFB30324.1"/>
    </source>
</evidence>
<gene>
    <name evidence="1" type="ORF">HMPREF0971_03378</name>
</gene>
<feature type="non-terminal residue" evidence="1">
    <location>
        <position position="181"/>
    </location>
</feature>
<dbReference type="Pfam" id="PF11153">
    <property type="entry name" value="DUF2931"/>
    <property type="match status" value="1"/>
</dbReference>